<name>A0A2W1LAC6_9BACL</name>
<keyword evidence="2" id="KW-0812">Transmembrane</keyword>
<feature type="transmembrane region" description="Helical" evidence="2">
    <location>
        <begin position="311"/>
        <end position="329"/>
    </location>
</feature>
<accession>A0A2W1LAC6</accession>
<evidence type="ECO:0000256" key="1">
    <source>
        <dbReference type="ARBA" id="ARBA00004651"/>
    </source>
</evidence>
<feature type="transmembrane region" description="Helical" evidence="2">
    <location>
        <begin position="379"/>
        <end position="399"/>
    </location>
</feature>
<feature type="transmembrane region" description="Helical" evidence="2">
    <location>
        <begin position="108"/>
        <end position="127"/>
    </location>
</feature>
<organism evidence="3 4">
    <name type="scientific">Paenibacillus sambharensis</name>
    <dbReference type="NCBI Taxonomy" id="1803190"/>
    <lineage>
        <taxon>Bacteria</taxon>
        <taxon>Bacillati</taxon>
        <taxon>Bacillota</taxon>
        <taxon>Bacilli</taxon>
        <taxon>Bacillales</taxon>
        <taxon>Paenibacillaceae</taxon>
        <taxon>Paenibacillus</taxon>
    </lineage>
</organism>
<feature type="transmembrane region" description="Helical" evidence="2">
    <location>
        <begin position="75"/>
        <end position="96"/>
    </location>
</feature>
<comment type="caution">
    <text evidence="3">The sequence shown here is derived from an EMBL/GenBank/DDBJ whole genome shotgun (WGS) entry which is preliminary data.</text>
</comment>
<feature type="transmembrane region" description="Helical" evidence="2">
    <location>
        <begin position="168"/>
        <end position="194"/>
    </location>
</feature>
<dbReference type="EMBL" id="QKRB01000045">
    <property type="protein sequence ID" value="PZD95090.1"/>
    <property type="molecule type" value="Genomic_DNA"/>
</dbReference>
<dbReference type="OrthoDB" id="2086294at2"/>
<sequence length="437" mass="47634">MEQGKHTVRSRLAAAAYRLPRTGGGAGRQEDNPEAAGKLDKQAVLLLIVQSLHGIATALSGTFVPVYLWKASQSFSAIGWFTLSQHLISGLTFWLVGKWVKEYNKMNSLRAGVVLSGLFYSSVLLLGKQAAQYVIPLGMLNGVGLGFFWMAYNVVYFEITEPDNRDRFNGWAGLLGSGAGIIAPWLSGLVIGLMSGDQGYRIIFTVSLVIFGIATLLSFFLAKRESVGKYEWLYGFRELGRKGSLWRSVTSALFMQGMREGLFMFLLGLLVFLSTGKEQSLGNFTFWTSLVGLMSFLLVGRRLNPRNRSKAMLVGTAILAASTALLLAGTEFYTLLALGVAIAIFMPLYVIPMTSAVFDMIGSTRESAVHREELIVLREAALITGRAAGLIIFLSVVTATDSKAALTWLLIAVGAAPLPAWLFMRRLLTRSASSRPT</sequence>
<feature type="transmembrane region" description="Helical" evidence="2">
    <location>
        <begin position="200"/>
        <end position="222"/>
    </location>
</feature>
<dbReference type="InterPro" id="IPR052528">
    <property type="entry name" value="Sugar_transport-like"/>
</dbReference>
<protein>
    <submittedName>
        <fullName evidence="3">MFS transporter</fullName>
    </submittedName>
</protein>
<feature type="transmembrane region" description="Helical" evidence="2">
    <location>
        <begin position="405"/>
        <end position="424"/>
    </location>
</feature>
<feature type="transmembrane region" description="Helical" evidence="2">
    <location>
        <begin position="335"/>
        <end position="358"/>
    </location>
</feature>
<dbReference type="GO" id="GO:0022857">
    <property type="term" value="F:transmembrane transporter activity"/>
    <property type="evidence" value="ECO:0007669"/>
    <property type="project" value="InterPro"/>
</dbReference>
<dbReference type="Pfam" id="PF07690">
    <property type="entry name" value="MFS_1"/>
    <property type="match status" value="1"/>
</dbReference>
<reference evidence="3 4" key="1">
    <citation type="submission" date="2018-06" db="EMBL/GenBank/DDBJ databases">
        <title>Paenibacillus imtechensis sp. nov.</title>
        <authorList>
            <person name="Pinnaka A.K."/>
            <person name="Singh H."/>
            <person name="Kaur M."/>
        </authorList>
    </citation>
    <scope>NUCLEOTIDE SEQUENCE [LARGE SCALE GENOMIC DNA]</scope>
    <source>
        <strain evidence="3 4">SMB1</strain>
    </source>
</reference>
<dbReference type="Proteomes" id="UP000249522">
    <property type="component" value="Unassembled WGS sequence"/>
</dbReference>
<comment type="subcellular location">
    <subcellularLocation>
        <location evidence="1">Cell membrane</location>
        <topology evidence="1">Multi-pass membrane protein</topology>
    </subcellularLocation>
</comment>
<dbReference type="AlphaFoldDB" id="A0A2W1LAC6"/>
<feature type="transmembrane region" description="Helical" evidence="2">
    <location>
        <begin position="281"/>
        <end position="299"/>
    </location>
</feature>
<dbReference type="PANTHER" id="PTHR23526:SF2">
    <property type="entry name" value="MAJOR FACILITATOR SUPERFAMILY (MFS) PROFILE DOMAIN-CONTAINING PROTEIN"/>
    <property type="match status" value="1"/>
</dbReference>
<feature type="transmembrane region" description="Helical" evidence="2">
    <location>
        <begin position="44"/>
        <end position="69"/>
    </location>
</feature>
<dbReference type="PANTHER" id="PTHR23526">
    <property type="entry name" value="INTEGRAL MEMBRANE TRANSPORT PROTEIN-RELATED"/>
    <property type="match status" value="1"/>
</dbReference>
<dbReference type="InterPro" id="IPR036259">
    <property type="entry name" value="MFS_trans_sf"/>
</dbReference>
<dbReference type="InterPro" id="IPR011701">
    <property type="entry name" value="MFS"/>
</dbReference>
<keyword evidence="2" id="KW-0472">Membrane</keyword>
<proteinExistence type="predicted"/>
<feature type="transmembrane region" description="Helical" evidence="2">
    <location>
        <begin position="257"/>
        <end position="275"/>
    </location>
</feature>
<evidence type="ECO:0000313" key="4">
    <source>
        <dbReference type="Proteomes" id="UP000249522"/>
    </source>
</evidence>
<gene>
    <name evidence="3" type="ORF">DNH61_14445</name>
</gene>
<evidence type="ECO:0000256" key="2">
    <source>
        <dbReference type="SAM" id="Phobius"/>
    </source>
</evidence>
<dbReference type="GO" id="GO:0005886">
    <property type="term" value="C:plasma membrane"/>
    <property type="evidence" value="ECO:0007669"/>
    <property type="project" value="UniProtKB-SubCell"/>
</dbReference>
<keyword evidence="4" id="KW-1185">Reference proteome</keyword>
<dbReference type="SUPFAM" id="SSF103473">
    <property type="entry name" value="MFS general substrate transporter"/>
    <property type="match status" value="1"/>
</dbReference>
<feature type="transmembrane region" description="Helical" evidence="2">
    <location>
        <begin position="133"/>
        <end position="156"/>
    </location>
</feature>
<evidence type="ECO:0000313" key="3">
    <source>
        <dbReference type="EMBL" id="PZD95090.1"/>
    </source>
</evidence>
<keyword evidence="2" id="KW-1133">Transmembrane helix</keyword>
<dbReference type="Gene3D" id="1.20.1250.20">
    <property type="entry name" value="MFS general substrate transporter like domains"/>
    <property type="match status" value="1"/>
</dbReference>
<dbReference type="RefSeq" id="WP_111147391.1">
    <property type="nucleotide sequence ID" value="NZ_QKRB01000045.1"/>
</dbReference>
<dbReference type="CDD" id="cd06174">
    <property type="entry name" value="MFS"/>
    <property type="match status" value="1"/>
</dbReference>